<accession>A0ACC6V179</accession>
<evidence type="ECO:0000313" key="1">
    <source>
        <dbReference type="EMBL" id="MFB6490603.1"/>
    </source>
</evidence>
<comment type="caution">
    <text evidence="1">The sequence shown here is derived from an EMBL/GenBank/DDBJ whole genome shotgun (WGS) entry which is preliminary data.</text>
</comment>
<dbReference type="EC" id="3.1.2.20" evidence="1"/>
<proteinExistence type="predicted"/>
<name>A0ACC6V179_9CREN</name>
<gene>
    <name evidence="1" type="ORF">TU35_005050</name>
</gene>
<evidence type="ECO:0000313" key="2">
    <source>
        <dbReference type="Proteomes" id="UP000033636"/>
    </source>
</evidence>
<protein>
    <submittedName>
        <fullName evidence="1">Acyl-CoA thioesterase</fullName>
        <ecNumber evidence="1">3.1.2.20</ecNumber>
    </submittedName>
</protein>
<organism evidence="1 2">
    <name type="scientific">Thermoproteus sp. AZ2</name>
    <dbReference type="NCBI Taxonomy" id="1609232"/>
    <lineage>
        <taxon>Archaea</taxon>
        <taxon>Thermoproteota</taxon>
        <taxon>Thermoprotei</taxon>
        <taxon>Thermoproteales</taxon>
        <taxon>Thermoproteaceae</taxon>
        <taxon>Thermoproteus</taxon>
    </lineage>
</organism>
<sequence length="316" mass="35445">MRISDTLTELIRLVSPKHVNPIGTLYGGYMLEWIVDAGTIAAMNFAESHVVLGYLDRIHFITPVKSGDVVVYRAWVVNARRSSMTTLVESYVKRPEGVQLATIARLIFVKLGPDDRPAPVGRALEPGEGWERALYQYFAKWREEVEPALRREAAEGDMPTISNLQVMPEDAIYGSVMYGGRLLYYLDQFAAIAAFNYKPNIYVTASVNAMNFRRPIYIGDIVEVRGDVVYVGKTSLEVGFRVYAYGLRGRRYVAGGYFTFVNMTGGRPTPIGEELVKDPDALKRKEENLAEAKRLKELRPKYDERVPAFADAIGAA</sequence>
<reference evidence="1" key="1">
    <citation type="submission" date="2024-07" db="EMBL/GenBank/DDBJ databases">
        <title>Metagenome and Metagenome-Assembled Genomes of Archaea from a hot spring from the geothermal field of Los Azufres, Mexico.</title>
        <authorList>
            <person name="Marin-Paredes R."/>
            <person name="Martinez-Romero E."/>
            <person name="Servin-Garciduenas L.E."/>
        </authorList>
    </citation>
    <scope>NUCLEOTIDE SEQUENCE</scope>
</reference>
<dbReference type="Proteomes" id="UP000033636">
    <property type="component" value="Unassembled WGS sequence"/>
</dbReference>
<dbReference type="EMBL" id="JZWT02000011">
    <property type="protein sequence ID" value="MFB6490603.1"/>
    <property type="molecule type" value="Genomic_DNA"/>
</dbReference>
<keyword evidence="1" id="KW-0378">Hydrolase</keyword>